<reference evidence="5" key="1">
    <citation type="submission" date="2020-10" db="EMBL/GenBank/DDBJ databases">
        <authorList>
            <person name="Gilroy R."/>
        </authorList>
    </citation>
    <scope>NUCLEOTIDE SEQUENCE</scope>
    <source>
        <strain evidence="5">ChiW17-6978</strain>
    </source>
</reference>
<accession>A0A9D1KHL7</accession>
<dbReference type="PANTHER" id="PTHR33867">
    <property type="entry name" value="RIBOSOME MATURATION FACTOR RIMP"/>
    <property type="match status" value="1"/>
</dbReference>
<dbReference type="SUPFAM" id="SSF75420">
    <property type="entry name" value="YhbC-like, N-terminal domain"/>
    <property type="match status" value="1"/>
</dbReference>
<comment type="similarity">
    <text evidence="3">Belongs to the RimP family.</text>
</comment>
<dbReference type="EMBL" id="DVLF01000002">
    <property type="protein sequence ID" value="HIT49400.1"/>
    <property type="molecule type" value="Genomic_DNA"/>
</dbReference>
<dbReference type="GO" id="GO:0006412">
    <property type="term" value="P:translation"/>
    <property type="evidence" value="ECO:0007669"/>
    <property type="project" value="TreeGrafter"/>
</dbReference>
<sequence>MDLEAVKQLFNPYLEEHKLSLEEIGFVKESGYLILRLTVDRPGGIDLDTLAACNEFLSAELEKIDGDMPEYMLEVSSPGAEKPLKSLEEVCRHVHDYIHIELENAIYEGTLEKVENGSLEVRYNAKGQFRKILIPYDQIKLIRLAVKI</sequence>
<evidence type="ECO:0000259" key="4">
    <source>
        <dbReference type="Pfam" id="PF02576"/>
    </source>
</evidence>
<dbReference type="InterPro" id="IPR028989">
    <property type="entry name" value="RimP_N"/>
</dbReference>
<dbReference type="SUPFAM" id="SSF74942">
    <property type="entry name" value="YhbC-like, C-terminal domain"/>
    <property type="match status" value="1"/>
</dbReference>
<dbReference type="Gene3D" id="3.30.300.70">
    <property type="entry name" value="RimP-like superfamily, N-terminal"/>
    <property type="match status" value="1"/>
</dbReference>
<comment type="caution">
    <text evidence="5">The sequence shown here is derived from an EMBL/GenBank/DDBJ whole genome shotgun (WGS) entry which is preliminary data.</text>
</comment>
<evidence type="ECO:0000256" key="3">
    <source>
        <dbReference type="HAMAP-Rule" id="MF_01077"/>
    </source>
</evidence>
<evidence type="ECO:0000256" key="2">
    <source>
        <dbReference type="ARBA" id="ARBA00022517"/>
    </source>
</evidence>
<keyword evidence="2 3" id="KW-0690">Ribosome biogenesis</keyword>
<gene>
    <name evidence="3" type="primary">rimP</name>
    <name evidence="5" type="ORF">IAD46_00060</name>
</gene>
<dbReference type="InterPro" id="IPR035956">
    <property type="entry name" value="RimP_N_sf"/>
</dbReference>
<feature type="domain" description="Ribosome maturation factor RimP N-terminal" evidence="4">
    <location>
        <begin position="11"/>
        <end position="81"/>
    </location>
</feature>
<evidence type="ECO:0000256" key="1">
    <source>
        <dbReference type="ARBA" id="ARBA00022490"/>
    </source>
</evidence>
<dbReference type="Gene3D" id="2.30.30.180">
    <property type="entry name" value="Ribosome maturation factor RimP, C-terminal domain"/>
    <property type="match status" value="1"/>
</dbReference>
<reference evidence="5" key="2">
    <citation type="journal article" date="2021" name="PeerJ">
        <title>Extensive microbial diversity within the chicken gut microbiome revealed by metagenomics and culture.</title>
        <authorList>
            <person name="Gilroy R."/>
            <person name="Ravi A."/>
            <person name="Getino M."/>
            <person name="Pursley I."/>
            <person name="Horton D.L."/>
            <person name="Alikhan N.F."/>
            <person name="Baker D."/>
            <person name="Gharbi K."/>
            <person name="Hall N."/>
            <person name="Watson M."/>
            <person name="Adriaenssens E.M."/>
            <person name="Foster-Nyarko E."/>
            <person name="Jarju S."/>
            <person name="Secka A."/>
            <person name="Antonio M."/>
            <person name="Oren A."/>
            <person name="Chaudhuri R.R."/>
            <person name="La Ragione R."/>
            <person name="Hildebrand F."/>
            <person name="Pallen M.J."/>
        </authorList>
    </citation>
    <scope>NUCLEOTIDE SEQUENCE</scope>
    <source>
        <strain evidence="5">ChiW17-6978</strain>
    </source>
</reference>
<evidence type="ECO:0000313" key="6">
    <source>
        <dbReference type="Proteomes" id="UP000886758"/>
    </source>
</evidence>
<dbReference type="CDD" id="cd01734">
    <property type="entry name" value="YlxS_C"/>
    <property type="match status" value="1"/>
</dbReference>
<comment type="function">
    <text evidence="3">Required for maturation of 30S ribosomal subunits.</text>
</comment>
<dbReference type="PANTHER" id="PTHR33867:SF1">
    <property type="entry name" value="RIBOSOME MATURATION FACTOR RIMP"/>
    <property type="match status" value="1"/>
</dbReference>
<dbReference type="HAMAP" id="MF_01077">
    <property type="entry name" value="RimP"/>
    <property type="match status" value="1"/>
</dbReference>
<dbReference type="InterPro" id="IPR028998">
    <property type="entry name" value="RimP_C"/>
</dbReference>
<dbReference type="AlphaFoldDB" id="A0A9D1KHL7"/>
<dbReference type="InterPro" id="IPR003728">
    <property type="entry name" value="Ribosome_maturation_RimP"/>
</dbReference>
<organism evidence="5 6">
    <name type="scientific">Candidatus Pelethenecus faecipullorum</name>
    <dbReference type="NCBI Taxonomy" id="2840900"/>
    <lineage>
        <taxon>Bacteria</taxon>
        <taxon>Bacillati</taxon>
        <taxon>Mycoplasmatota</taxon>
        <taxon>Mollicutes</taxon>
        <taxon>Candidatus Pelethenecus</taxon>
    </lineage>
</organism>
<protein>
    <recommendedName>
        <fullName evidence="3">Ribosome maturation factor RimP</fullName>
    </recommendedName>
</protein>
<comment type="subcellular location">
    <subcellularLocation>
        <location evidence="3">Cytoplasm</location>
    </subcellularLocation>
</comment>
<proteinExistence type="inferred from homology"/>
<dbReference type="GO" id="GO:0000028">
    <property type="term" value="P:ribosomal small subunit assembly"/>
    <property type="evidence" value="ECO:0007669"/>
    <property type="project" value="TreeGrafter"/>
</dbReference>
<evidence type="ECO:0000313" key="5">
    <source>
        <dbReference type="EMBL" id="HIT49400.1"/>
    </source>
</evidence>
<dbReference type="GO" id="GO:0005829">
    <property type="term" value="C:cytosol"/>
    <property type="evidence" value="ECO:0007669"/>
    <property type="project" value="TreeGrafter"/>
</dbReference>
<dbReference type="Pfam" id="PF02576">
    <property type="entry name" value="RimP_N"/>
    <property type="match status" value="1"/>
</dbReference>
<dbReference type="InterPro" id="IPR036847">
    <property type="entry name" value="RimP_C_sf"/>
</dbReference>
<keyword evidence="1 3" id="KW-0963">Cytoplasm</keyword>
<dbReference type="Proteomes" id="UP000886758">
    <property type="component" value="Unassembled WGS sequence"/>
</dbReference>
<name>A0A9D1KHL7_9MOLU</name>